<dbReference type="GO" id="GO:0005886">
    <property type="term" value="C:plasma membrane"/>
    <property type="evidence" value="ECO:0007669"/>
    <property type="project" value="UniProtKB-SubCell"/>
</dbReference>
<feature type="compositionally biased region" description="Basic and acidic residues" evidence="11">
    <location>
        <begin position="617"/>
        <end position="628"/>
    </location>
</feature>
<dbReference type="GO" id="GO:0001965">
    <property type="term" value="F:G-protein alpha-subunit binding"/>
    <property type="evidence" value="ECO:0007669"/>
    <property type="project" value="TreeGrafter"/>
</dbReference>
<dbReference type="InterPro" id="IPR003109">
    <property type="entry name" value="GoLoco_motif"/>
</dbReference>
<evidence type="ECO:0000256" key="9">
    <source>
        <dbReference type="ARBA" id="ARBA00023136"/>
    </source>
</evidence>
<dbReference type="GeneTree" id="ENSGT00940000154667"/>
<dbReference type="AlphaFoldDB" id="A0AAZ3SWF0"/>
<evidence type="ECO:0000256" key="1">
    <source>
        <dbReference type="ARBA" id="ARBA00004236"/>
    </source>
</evidence>
<dbReference type="SUPFAM" id="SSF48452">
    <property type="entry name" value="TPR-like"/>
    <property type="match status" value="2"/>
</dbReference>
<dbReference type="PANTHER" id="PTHR45954">
    <property type="entry name" value="LD33695P"/>
    <property type="match status" value="1"/>
</dbReference>
<sequence length="646" mass="73120">MGYTPLCAKSAVCRLVHRGFRPRALLRPIRLELGVYVEKTRTKQKHRMEASCLELALEGERLCKAGDFKGGTAFFEAAVQVGTEDLKTLSAIYSQLGNAYFYLKEYGKALEYHRHDLTLARTIGDRIGEGKASGNLGNTLKVLGRFDEATVCCQRHLDISQEQGDKVGEARALYNIGNVFHAKGKQQLWGCTQDPGDLPPVVRDTLQRATSFYEMNLCLVKELGDRAAQGRAFGNLGNTHYLLGNFVEAIKFHRQRLSIAKEFGDKAAERRAYSNLGNALIFLGQFNTATEYYRKTLQLSRQLKDKVMEAQACYSLGNTYTLMQQYERAIDYHLKHLLIAQELTDRVGEGRACWSLGNAYVSLQNHRQALHYARKYLDISREVTSDHCSYTIFIRRYITVKTVYFQHQYICSRFLKTEIPYTFSQYDQNGENAKGSEYFPNELYAPVTSLSNNVPLFQKLGQDPSDEDCFFDLLSKFQSSRMDDQRCHLDDLNEENGENGENGGAVSLNEMLDPTLITSPQTEELFDLIVSSQSRRLDDQRVSVSNLPGLRITHNNLGHLCVDAEPQEPSDDFFNMLMKCQSSRIDDQRCSPPEGGPRAPTVPDEDFFSLIQRVQAKRMDEQRVHLPSDEQDGPDSDPEPPSGDSS</sequence>
<evidence type="ECO:0000256" key="7">
    <source>
        <dbReference type="ARBA" id="ARBA00022737"/>
    </source>
</evidence>
<gene>
    <name evidence="12" type="primary">LOC112219330</name>
</gene>
<evidence type="ECO:0000256" key="10">
    <source>
        <dbReference type="PROSITE-ProRule" id="PRU00339"/>
    </source>
</evidence>
<dbReference type="GO" id="GO:0005092">
    <property type="term" value="F:GDP-dissociation inhibitor activity"/>
    <property type="evidence" value="ECO:0007669"/>
    <property type="project" value="TreeGrafter"/>
</dbReference>
<comment type="similarity">
    <text evidence="3">Belongs to the GPSM family.</text>
</comment>
<dbReference type="SMART" id="SM00028">
    <property type="entry name" value="TPR"/>
    <property type="match status" value="6"/>
</dbReference>
<evidence type="ECO:0000256" key="11">
    <source>
        <dbReference type="SAM" id="MobiDB-lite"/>
    </source>
</evidence>
<evidence type="ECO:0000256" key="4">
    <source>
        <dbReference type="ARBA" id="ARBA00022475"/>
    </source>
</evidence>
<dbReference type="SMART" id="SM00390">
    <property type="entry name" value="GoLoco"/>
    <property type="match status" value="4"/>
</dbReference>
<reference evidence="12" key="2">
    <citation type="submission" date="2025-08" db="UniProtKB">
        <authorList>
            <consortium name="Ensembl"/>
        </authorList>
    </citation>
    <scope>IDENTIFICATION</scope>
</reference>
<keyword evidence="9" id="KW-0472">Membrane</keyword>
<feature type="compositionally biased region" description="Acidic residues" evidence="11">
    <location>
        <begin position="629"/>
        <end position="638"/>
    </location>
</feature>
<feature type="region of interest" description="Disordered" evidence="11">
    <location>
        <begin position="585"/>
        <end position="646"/>
    </location>
</feature>
<dbReference type="FunFam" id="1.25.40.10:FF:002932">
    <property type="entry name" value="Adenylate kinase isoenzyme 1"/>
    <property type="match status" value="1"/>
</dbReference>
<dbReference type="Ensembl" id="ENSOTST00005124560.1">
    <property type="protein sequence ID" value="ENSOTSP00005157560.1"/>
    <property type="gene ID" value="ENSOTSG00005012002.2"/>
</dbReference>
<evidence type="ECO:0000256" key="8">
    <source>
        <dbReference type="ARBA" id="ARBA00022803"/>
    </source>
</evidence>
<evidence type="ECO:0000313" key="13">
    <source>
        <dbReference type="Proteomes" id="UP000694402"/>
    </source>
</evidence>
<reference evidence="12" key="3">
    <citation type="submission" date="2025-09" db="UniProtKB">
        <authorList>
            <consortium name="Ensembl"/>
        </authorList>
    </citation>
    <scope>IDENTIFICATION</scope>
</reference>
<dbReference type="GO" id="GO:0005938">
    <property type="term" value="C:cell cortex"/>
    <property type="evidence" value="ECO:0007669"/>
    <property type="project" value="TreeGrafter"/>
</dbReference>
<keyword evidence="4" id="KW-1003">Cell membrane</keyword>
<dbReference type="GO" id="GO:0000132">
    <property type="term" value="P:establishment of mitotic spindle orientation"/>
    <property type="evidence" value="ECO:0007669"/>
    <property type="project" value="TreeGrafter"/>
</dbReference>
<dbReference type="InterPro" id="IPR019734">
    <property type="entry name" value="TPR_rpt"/>
</dbReference>
<dbReference type="PANTHER" id="PTHR45954:SF2">
    <property type="entry name" value="G-PROTEIN-SIGNALING MODULATOR 1"/>
    <property type="match status" value="1"/>
</dbReference>
<organism evidence="12 13">
    <name type="scientific">Oncorhynchus tshawytscha</name>
    <name type="common">Chinook salmon</name>
    <name type="synonym">Salmo tshawytscha</name>
    <dbReference type="NCBI Taxonomy" id="74940"/>
    <lineage>
        <taxon>Eukaryota</taxon>
        <taxon>Metazoa</taxon>
        <taxon>Chordata</taxon>
        <taxon>Craniata</taxon>
        <taxon>Vertebrata</taxon>
        <taxon>Euteleostomi</taxon>
        <taxon>Actinopterygii</taxon>
        <taxon>Neopterygii</taxon>
        <taxon>Teleostei</taxon>
        <taxon>Protacanthopterygii</taxon>
        <taxon>Salmoniformes</taxon>
        <taxon>Salmonidae</taxon>
        <taxon>Salmoninae</taxon>
        <taxon>Oncorhynchus</taxon>
    </lineage>
</organism>
<dbReference type="Proteomes" id="UP000694402">
    <property type="component" value="Unassembled WGS sequence"/>
</dbReference>
<evidence type="ECO:0000256" key="6">
    <source>
        <dbReference type="ARBA" id="ARBA00022553"/>
    </source>
</evidence>
<evidence type="ECO:0000313" key="12">
    <source>
        <dbReference type="Ensembl" id="ENSOTSP00005157560.1"/>
    </source>
</evidence>
<evidence type="ECO:0000256" key="2">
    <source>
        <dbReference type="ARBA" id="ARBA00004496"/>
    </source>
</evidence>
<name>A0AAZ3SWF0_ONCTS</name>
<evidence type="ECO:0000256" key="3">
    <source>
        <dbReference type="ARBA" id="ARBA00006600"/>
    </source>
</evidence>
<keyword evidence="6" id="KW-0597">Phosphoprotein</keyword>
<dbReference type="InterPro" id="IPR052386">
    <property type="entry name" value="GPSM"/>
</dbReference>
<evidence type="ECO:0000256" key="5">
    <source>
        <dbReference type="ARBA" id="ARBA00022490"/>
    </source>
</evidence>
<dbReference type="InterPro" id="IPR011990">
    <property type="entry name" value="TPR-like_helical_dom_sf"/>
</dbReference>
<dbReference type="FunFam" id="1.25.40.10:FF:000043">
    <property type="entry name" value="G-protein-signaling modulator 2 isoform X1"/>
    <property type="match status" value="1"/>
</dbReference>
<dbReference type="Pfam" id="PF13374">
    <property type="entry name" value="TPR_10"/>
    <property type="match status" value="1"/>
</dbReference>
<feature type="repeat" description="TPR" evidence="10">
    <location>
        <begin position="90"/>
        <end position="123"/>
    </location>
</feature>
<dbReference type="Pfam" id="PF02188">
    <property type="entry name" value="GoLoco"/>
    <property type="match status" value="4"/>
</dbReference>
<keyword evidence="5" id="KW-0963">Cytoplasm</keyword>
<comment type="subcellular location">
    <subcellularLocation>
        <location evidence="1">Cell membrane</location>
    </subcellularLocation>
    <subcellularLocation>
        <location evidence="2">Cytoplasm</location>
    </subcellularLocation>
</comment>
<keyword evidence="13" id="KW-1185">Reference proteome</keyword>
<dbReference type="Pfam" id="PF13424">
    <property type="entry name" value="TPR_12"/>
    <property type="match status" value="3"/>
</dbReference>
<proteinExistence type="inferred from homology"/>
<evidence type="ECO:0008006" key="14">
    <source>
        <dbReference type="Google" id="ProtNLM"/>
    </source>
</evidence>
<dbReference type="PROSITE" id="PS50005">
    <property type="entry name" value="TPR"/>
    <property type="match status" value="2"/>
</dbReference>
<accession>A0AAZ3SWF0</accession>
<keyword evidence="8 10" id="KW-0802">TPR repeat</keyword>
<dbReference type="PROSITE" id="PS50877">
    <property type="entry name" value="GOLOCO"/>
    <property type="match status" value="4"/>
</dbReference>
<protein>
    <recommendedName>
        <fullName evidence="14">G protein signaling modulator 1</fullName>
    </recommendedName>
</protein>
<reference evidence="13" key="1">
    <citation type="journal article" date="2018" name="PLoS ONE">
        <title>Chinook salmon (Oncorhynchus tshawytscha) genome and transcriptome.</title>
        <authorList>
            <person name="Christensen K.A."/>
            <person name="Leong J.S."/>
            <person name="Sakhrani D."/>
            <person name="Biagi C.A."/>
            <person name="Minkley D.R."/>
            <person name="Withler R.E."/>
            <person name="Rondeau E.B."/>
            <person name="Koop B.F."/>
            <person name="Devlin R.H."/>
        </authorList>
    </citation>
    <scope>NUCLEOTIDE SEQUENCE [LARGE SCALE GENOMIC DNA]</scope>
</reference>
<feature type="repeat" description="TPR" evidence="10">
    <location>
        <begin position="270"/>
        <end position="303"/>
    </location>
</feature>
<dbReference type="Gene3D" id="1.25.40.10">
    <property type="entry name" value="Tetratricopeptide repeat domain"/>
    <property type="match status" value="3"/>
</dbReference>
<keyword evidence="7" id="KW-0677">Repeat</keyword>